<dbReference type="Pfam" id="PF05970">
    <property type="entry name" value="PIF1"/>
    <property type="match status" value="1"/>
</dbReference>
<dbReference type="Pfam" id="PF02338">
    <property type="entry name" value="OTU"/>
    <property type="match status" value="1"/>
</dbReference>
<proteinExistence type="inferred from homology"/>
<dbReference type="InterPro" id="IPR003593">
    <property type="entry name" value="AAA+_ATPase"/>
</dbReference>
<dbReference type="Pfam" id="PF04843">
    <property type="entry name" value="Herpes_teg_N"/>
    <property type="match status" value="1"/>
</dbReference>
<reference evidence="4" key="1">
    <citation type="submission" date="2021-03" db="EMBL/GenBank/DDBJ databases">
        <authorList>
            <person name="Bekaert M."/>
        </authorList>
    </citation>
    <scope>NUCLEOTIDE SEQUENCE</scope>
</reference>
<dbReference type="CDD" id="cd22755">
    <property type="entry name" value="OTU_CeDUB-like"/>
    <property type="match status" value="1"/>
</dbReference>
<evidence type="ECO:0000259" key="3">
    <source>
        <dbReference type="PROSITE" id="PS50802"/>
    </source>
</evidence>
<dbReference type="InterPro" id="IPR051055">
    <property type="entry name" value="PIF1_helicase"/>
</dbReference>
<dbReference type="GO" id="GO:0016787">
    <property type="term" value="F:hydrolase activity"/>
    <property type="evidence" value="ECO:0007669"/>
    <property type="project" value="UniProtKB-KW"/>
</dbReference>
<dbReference type="CDD" id="cd18809">
    <property type="entry name" value="SF1_C_RecD"/>
    <property type="match status" value="1"/>
</dbReference>
<evidence type="ECO:0000313" key="4">
    <source>
        <dbReference type="EMBL" id="CAG2255671.1"/>
    </source>
</evidence>
<feature type="region of interest" description="Disordered" evidence="2">
    <location>
        <begin position="1"/>
        <end position="28"/>
    </location>
</feature>
<feature type="compositionally biased region" description="Acidic residues" evidence="2">
    <location>
        <begin position="1435"/>
        <end position="1447"/>
    </location>
</feature>
<protein>
    <recommendedName>
        <fullName evidence="1">ATP-dependent DNA helicase</fullName>
        <ecNumber evidence="1">5.6.2.3</ecNumber>
    </recommendedName>
</protein>
<keyword evidence="5" id="KW-1185">Reference proteome</keyword>
<keyword evidence="1" id="KW-0233">DNA recombination</keyword>
<comment type="catalytic activity">
    <reaction evidence="1">
        <text>ATP + H2O = ADP + phosphate + H(+)</text>
        <dbReference type="Rhea" id="RHEA:13065"/>
        <dbReference type="ChEBI" id="CHEBI:15377"/>
        <dbReference type="ChEBI" id="CHEBI:15378"/>
        <dbReference type="ChEBI" id="CHEBI:30616"/>
        <dbReference type="ChEBI" id="CHEBI:43474"/>
        <dbReference type="ChEBI" id="CHEBI:456216"/>
        <dbReference type="EC" id="5.6.2.3"/>
    </reaction>
</comment>
<keyword evidence="1" id="KW-0227">DNA damage</keyword>
<dbReference type="Pfam" id="PF20209">
    <property type="entry name" value="DUF6570"/>
    <property type="match status" value="1"/>
</dbReference>
<dbReference type="InterPro" id="IPR046700">
    <property type="entry name" value="DUF6570"/>
</dbReference>
<dbReference type="GO" id="GO:0000723">
    <property type="term" value="P:telomere maintenance"/>
    <property type="evidence" value="ECO:0007669"/>
    <property type="project" value="InterPro"/>
</dbReference>
<keyword evidence="1" id="KW-0067">ATP-binding</keyword>
<dbReference type="Gene3D" id="3.40.50.300">
    <property type="entry name" value="P-loop containing nucleotide triphosphate hydrolases"/>
    <property type="match status" value="1"/>
</dbReference>
<dbReference type="Gene3D" id="3.90.70.120">
    <property type="match status" value="1"/>
</dbReference>
<dbReference type="EC" id="5.6.2.3" evidence="1"/>
<dbReference type="PANTHER" id="PTHR47642">
    <property type="entry name" value="ATP-DEPENDENT DNA HELICASE"/>
    <property type="match status" value="1"/>
</dbReference>
<feature type="compositionally biased region" description="Basic and acidic residues" evidence="2">
    <location>
        <begin position="1469"/>
        <end position="1491"/>
    </location>
</feature>
<gene>
    <name evidence="4" type="ORF">MEDL_67055</name>
</gene>
<dbReference type="InterPro" id="IPR038765">
    <property type="entry name" value="Papain-like_cys_pep_sf"/>
</dbReference>
<comment type="cofactor">
    <cofactor evidence="1">
        <name>Mg(2+)</name>
        <dbReference type="ChEBI" id="CHEBI:18420"/>
    </cofactor>
</comment>
<dbReference type="PANTHER" id="PTHR47642:SF3">
    <property type="entry name" value="ATP-DEPENDENT DNA HELICASE"/>
    <property type="match status" value="1"/>
</dbReference>
<evidence type="ECO:0000313" key="5">
    <source>
        <dbReference type="Proteomes" id="UP000683360"/>
    </source>
</evidence>
<dbReference type="GO" id="GO:0006281">
    <property type="term" value="P:DNA repair"/>
    <property type="evidence" value="ECO:0007669"/>
    <property type="project" value="UniProtKB-KW"/>
</dbReference>
<dbReference type="SUPFAM" id="SSF54001">
    <property type="entry name" value="Cysteine proteinases"/>
    <property type="match status" value="2"/>
</dbReference>
<dbReference type="GO" id="GO:0043139">
    <property type="term" value="F:5'-3' DNA helicase activity"/>
    <property type="evidence" value="ECO:0007669"/>
    <property type="project" value="UniProtKB-EC"/>
</dbReference>
<feature type="compositionally biased region" description="Basic residues" evidence="2">
    <location>
        <begin position="1402"/>
        <end position="1411"/>
    </location>
</feature>
<keyword evidence="1" id="KW-0234">DNA repair</keyword>
<feature type="compositionally biased region" description="Basic and acidic residues" evidence="2">
    <location>
        <begin position="1448"/>
        <end position="1461"/>
    </location>
</feature>
<dbReference type="EMBL" id="CAJPWZ010003281">
    <property type="protein sequence ID" value="CAG2255671.1"/>
    <property type="molecule type" value="Genomic_DNA"/>
</dbReference>
<accession>A0A8S3VD08</accession>
<dbReference type="SMART" id="SM00382">
    <property type="entry name" value="AAA"/>
    <property type="match status" value="1"/>
</dbReference>
<name>A0A8S3VD08_MYTED</name>
<sequence>MGRKRKSKATVAREQKERMRSRRQSSVASIELAPLGEEELLARRLASPCEKNPSNAQRLEPPLGSLSIQSMDMPLSSDSPPWVCTPPRVPSPKVGVAGQTKLVVETSLDVTSIIETKQKVQEYNTETILRINSTEPNTRIYNTESNTTIYNTESNTRIYNTESILEINTEECNTESKQEINNELMQEMQTEPIPEVKTKPKSVYRTQEIKDTNISTLQTDQSDGEIESKIRLTLEFDEPPKTKKAKLESVCSSGFKMLPPDVHLNIASGSEQSNNIKSVKVNGSSKNKINFIGGKVDIRNNKHSSDSSHYRKIRSRKLIQGKTENEETDLNLVDQEETRNEVRNLENTYSVNQPFMMQGSFHQGDDRFRNNSGKQCVANSLTAIAYSKLSLIDNWNMTFLDKILIEGNILYTWIHGDNEELLVTELPKMVEIRDMIVKCNRKESIFALIDNNGKIEFNVLSLDHALQEALIDSDGCFVCVRGFTSAIIRQNGKMYLFDSHARNCFGLQDSCGKSIVIQINDVNSLYQHFYNFVQGDVNAEFEVTGINIEIQDEDSATNNLDKFIGNINNREVLEDENNSDVEFIGVPTQTCYLFNPIDYYTKKKLCNILDIKSKFVLKIPLMPTHSIGTPLKSKQITADGNCLFRAISYAVSNRQENFKQIRNELVRHILRHSHQFNSFLDSETVNEYMKRTNMIEDNVWGTELEIIAAADLLKTDIFTYLEGKWIKYSSKQICSKNNVNDQAIYLNNVGNHYEVVLSVLPGGKEAVTLNSKESAKKRNQSGAEKDQMNLHYELSHEGTMKRKYEQHELNFPKKCLKEDENSFGLIKKKTCLEWPGKDLAVCKTRAPNQGLTKTEKEKLKYQLDGQFRFNKIEKQNRKYEQDRSYRESKKRKSIQKYANDIEHNSYVRKSSIQKYADDDDFKSKVKDQILTRRKNAKEDSNDVTKVIENFRKNVSKGPEFVCSCCFRLLFENQVVQCKRELYKPGCGKDIADICISEKYLHRCSEECKDECLYQGASRATLWICYTCHRKILKGKIPAESFANNLALEDIPLELNRLNQLEQHLISLNIPFMKIVALPKGGQKAVHGPCVCVPSDISKVTTTLPRSEDDNCLVKVKLKRKLQYKGYEEYQFVDTKHLEEALSFLKEKNDWYSNVEINGEWLNPIPSSENICVAEKKDNKSCTRIDRVKEDNLEDKSDKKEQEDAVDSYLDDSLQGVQLDTCLQPADIAQEALDLLFDQEFNLSPAEGNNPVSLLKEKGIEAKTFPVHYPTGKNTWNEDREEKLSLLRYFNLRLMSVENRFARDTSYIFFSQYMSELDRVMSNVQISLRKGSVFSDGQKVTSKMLCNKESLNGLFRKDEAIKFMKPVRGTPPYWQSIQKDIFCMIRHDDPELTDIVKTVQQHSKNHSKSCRKKGTECRFNFPRPPSEKTFISRPIEDEEDKEHDEDADDSKKSDSESSKPSEKTFIPCPMKHDDDHHHDKHTDGDINEKSESKGSILKAKQMLACLWDVIKECEDKTLTTSELFLKAGLSQEDFQECFRWITNRNTVVLKRNKDELFINQYNPHLLKSWNANMDIQYILDAYSCVVYIISYISKSERELGLLLQQTKTEAADGNLDAQRTMKKVGTAYFHFRELSTQEAVFRVIGLRLKECSRKVQFIPLGENPCRMSIPLKELQQKSKTLKMKKSIDDGSDDDGDSDDIWLKSITDRYKNRPDLERFDQMCLATFCSEFSVLAETQIPNKINEDTTFKLKNDMGYIRKRTRTSDAVIKYARFSVESAPEQYYQSILQLFLPYRLNEQLKPPQFLSYADFYNSGFIKYSQMEDLSSVQNIVNFNMSKFVKKDKELEIAEKQLEERGYQEDAWAQLCPETEKERHECNEVGENTTTQEVDSPELGIPDLNQTDKPTDENVMVQKTCFSRSEVIPLLRTLNEKQKRIFFKIREWCNFKVNGKNPPPFHVFVTGGAGTGKSHLIKCLYYEATRILAHCSPNPDDLTVLLTAPTGTAAFNINGLTIHSSLSIFKGLSVEKAMLGEDKLNSLRSKLENLQILIIDEVSMVNKRLLFFIHERLRQIKKRPEKYPYGGVSVIAVGDFYQLPPVKSKRSDKLYVNDPSNPLNYLWNDLFSVVELDEVMRQREDSLFAQLLNRLRVKQNNYPLKSSDQEMLKECIDSGPDEALHIYATNNEINMYNNEMIMKLSSEPKLIEAQDFEKDKTTGKLTKRRQNFAKTNICLPTSILLAEGARVMMIKNEAVSDGLVNGVMGTVLSISEFSKEHYPKNIYIHFDNDRVGKNAKVQKIINGKRCVGLEPSTENIPFSNGTRKQYPLQLAWACTVHKVQGLTVPQAVVCLNKCFAYGQAYVALSRVTSKNGLTILPIDDKTLNKKIYSDPDIMEGIKSMDNFLSQNDTIVSNHKAGLSIVYHNIQGLKAHQNDLKANSDFQNANYICLTETWLESCSDDVHLPNYKLHHLPRSAAFASNNPLYASLQEMSHGGVGVYVKSDSEYEEFDISQKNLECIIFKVPKMNVLIATIYRTQKYQIELFLRNVCALLSELTQLSSSIIVLGDFNQDIMKGGRSIQDFMASFGFEQLVQEATTEGGTLIDHVYIKSCVKVQVSVIPTYYSYHDAISVILEINPTT</sequence>
<dbReference type="GO" id="GO:0005524">
    <property type="term" value="F:ATP binding"/>
    <property type="evidence" value="ECO:0007669"/>
    <property type="project" value="UniProtKB-KW"/>
</dbReference>
<dbReference type="Gene3D" id="3.60.10.10">
    <property type="entry name" value="Endonuclease/exonuclease/phosphatase"/>
    <property type="match status" value="1"/>
</dbReference>
<keyword evidence="1" id="KW-0378">Hydrolase</keyword>
<evidence type="ECO:0000256" key="2">
    <source>
        <dbReference type="SAM" id="MobiDB-lite"/>
    </source>
</evidence>
<dbReference type="Gene3D" id="3.90.70.80">
    <property type="match status" value="1"/>
</dbReference>
<dbReference type="InterPro" id="IPR027417">
    <property type="entry name" value="P-loop_NTPase"/>
</dbReference>
<dbReference type="InterPro" id="IPR006928">
    <property type="entry name" value="Herpes_teg_USP"/>
</dbReference>
<dbReference type="OrthoDB" id="10040528at2759"/>
<keyword evidence="1" id="KW-0547">Nucleotide-binding</keyword>
<evidence type="ECO:0000256" key="1">
    <source>
        <dbReference type="RuleBase" id="RU363044"/>
    </source>
</evidence>
<dbReference type="InterPro" id="IPR036691">
    <property type="entry name" value="Endo/exonu/phosph_ase_sf"/>
</dbReference>
<dbReference type="SUPFAM" id="SSF56219">
    <property type="entry name" value="DNase I-like"/>
    <property type="match status" value="1"/>
</dbReference>
<dbReference type="GO" id="GO:0006310">
    <property type="term" value="P:DNA recombination"/>
    <property type="evidence" value="ECO:0007669"/>
    <property type="project" value="UniProtKB-KW"/>
</dbReference>
<comment type="similarity">
    <text evidence="1">Belongs to the helicase family.</text>
</comment>
<dbReference type="InterPro" id="IPR003323">
    <property type="entry name" value="OTU_dom"/>
</dbReference>
<dbReference type="Proteomes" id="UP000683360">
    <property type="component" value="Unassembled WGS sequence"/>
</dbReference>
<feature type="domain" description="OTU" evidence="3">
    <location>
        <begin position="631"/>
        <end position="759"/>
    </location>
</feature>
<dbReference type="InterPro" id="IPR010285">
    <property type="entry name" value="DNA_helicase_pif1-like_DEAD"/>
</dbReference>
<keyword evidence="1" id="KW-0347">Helicase</keyword>
<organism evidence="4 5">
    <name type="scientific">Mytilus edulis</name>
    <name type="common">Blue mussel</name>
    <dbReference type="NCBI Taxonomy" id="6550"/>
    <lineage>
        <taxon>Eukaryota</taxon>
        <taxon>Metazoa</taxon>
        <taxon>Spiralia</taxon>
        <taxon>Lophotrochozoa</taxon>
        <taxon>Mollusca</taxon>
        <taxon>Bivalvia</taxon>
        <taxon>Autobranchia</taxon>
        <taxon>Pteriomorphia</taxon>
        <taxon>Mytilida</taxon>
        <taxon>Mytiloidea</taxon>
        <taxon>Mytilidae</taxon>
        <taxon>Mytilinae</taxon>
        <taxon>Mytilus</taxon>
    </lineage>
</organism>
<comment type="caution">
    <text evidence="4">The sequence shown here is derived from an EMBL/GenBank/DDBJ whole genome shotgun (WGS) entry which is preliminary data.</text>
</comment>
<feature type="region of interest" description="Disordered" evidence="2">
    <location>
        <begin position="1398"/>
        <end position="1492"/>
    </location>
</feature>
<dbReference type="SUPFAM" id="SSF52540">
    <property type="entry name" value="P-loop containing nucleoside triphosphate hydrolases"/>
    <property type="match status" value="2"/>
</dbReference>
<dbReference type="PROSITE" id="PS50802">
    <property type="entry name" value="OTU"/>
    <property type="match status" value="1"/>
</dbReference>